<dbReference type="AlphaFoldDB" id="A0A381U0Z1"/>
<name>A0A381U0Z1_9ZZZZ</name>
<dbReference type="EMBL" id="UINC01005511">
    <property type="protein sequence ID" value="SVA21789.1"/>
    <property type="molecule type" value="Genomic_DNA"/>
</dbReference>
<sequence length="35" mass="3938">MLDLAYTFVDEYTLTLGSIVAYVGKLSVTTRVFYS</sequence>
<accession>A0A381U0Z1</accession>
<organism evidence="1">
    <name type="scientific">marine metagenome</name>
    <dbReference type="NCBI Taxonomy" id="408172"/>
    <lineage>
        <taxon>unclassified sequences</taxon>
        <taxon>metagenomes</taxon>
        <taxon>ecological metagenomes</taxon>
    </lineage>
</organism>
<evidence type="ECO:0000313" key="1">
    <source>
        <dbReference type="EMBL" id="SVA21789.1"/>
    </source>
</evidence>
<protein>
    <submittedName>
        <fullName evidence="1">Uncharacterized protein</fullName>
    </submittedName>
</protein>
<proteinExistence type="predicted"/>
<gene>
    <name evidence="1" type="ORF">METZ01_LOCUS74643</name>
</gene>
<reference evidence="1" key="1">
    <citation type="submission" date="2018-05" db="EMBL/GenBank/DDBJ databases">
        <authorList>
            <person name="Lanie J.A."/>
            <person name="Ng W.-L."/>
            <person name="Kazmierczak K.M."/>
            <person name="Andrzejewski T.M."/>
            <person name="Davidsen T.M."/>
            <person name="Wayne K.J."/>
            <person name="Tettelin H."/>
            <person name="Glass J.I."/>
            <person name="Rusch D."/>
            <person name="Podicherti R."/>
            <person name="Tsui H.-C.T."/>
            <person name="Winkler M.E."/>
        </authorList>
    </citation>
    <scope>NUCLEOTIDE SEQUENCE</scope>
</reference>